<reference evidence="1 2" key="1">
    <citation type="journal article" date="2022" name="Front. Microbiol.">
        <title>Male-killing mechanisms vary between Spiroplasma species.</title>
        <authorList>
            <person name="Arai H."/>
            <person name="Inoue M."/>
            <person name="Kageyama D."/>
        </authorList>
    </citation>
    <scope>NUCLEOTIDE SEQUENCE [LARGE SCALE GENOMIC DNA]</scope>
    <source>
        <strain evidence="2">sHm</strain>
    </source>
</reference>
<dbReference type="RefSeq" id="WP_281748649.1">
    <property type="nucleotide sequence ID" value="NZ_AP026933.1"/>
</dbReference>
<dbReference type="InterPro" id="IPR036397">
    <property type="entry name" value="RNaseH_sf"/>
</dbReference>
<keyword evidence="2" id="KW-1185">Reference proteome</keyword>
<dbReference type="EMBL" id="AP026933">
    <property type="protein sequence ID" value="BDT05079.1"/>
    <property type="molecule type" value="Genomic_DNA"/>
</dbReference>
<sequence length="164" mass="19463">MTNYLLSIDPSIKNTGFTLWENKKPIWMGSFSFNNKKLDFIDFQGEIFFQRKRDNDIDLIIERGTFHSKNGIGYETQEHLRGFIAGQFNKLLTKDMLISPSSWKKWYKSQSFINILINDEWDKESSIRLAKVLIEQNNWNIKISNHDEADSLLIGWYYLNKENK</sequence>
<accession>A0ABN6T6A5</accession>
<dbReference type="Proteomes" id="UP001163387">
    <property type="component" value="Chromosome"/>
</dbReference>
<dbReference type="Gene3D" id="3.30.420.10">
    <property type="entry name" value="Ribonuclease H-like superfamily/Ribonuclease H"/>
    <property type="match status" value="1"/>
</dbReference>
<protein>
    <submittedName>
        <fullName evidence="1">Uncharacterized protein</fullName>
    </submittedName>
</protein>
<name>A0ABN6T6A5_9MOLU</name>
<evidence type="ECO:0000313" key="2">
    <source>
        <dbReference type="Proteomes" id="UP001163387"/>
    </source>
</evidence>
<organism evidence="1 2">
    <name type="scientific">Spiroplasma ixodetis</name>
    <dbReference type="NCBI Taxonomy" id="2141"/>
    <lineage>
        <taxon>Bacteria</taxon>
        <taxon>Bacillati</taxon>
        <taxon>Mycoplasmatota</taxon>
        <taxon>Mollicutes</taxon>
        <taxon>Entomoplasmatales</taxon>
        <taxon>Spiroplasmataceae</taxon>
        <taxon>Spiroplasma</taxon>
    </lineage>
</organism>
<proteinExistence type="predicted"/>
<evidence type="ECO:0000313" key="1">
    <source>
        <dbReference type="EMBL" id="BDT05079.1"/>
    </source>
</evidence>
<gene>
    <name evidence="1" type="ORF">SHM_27250</name>
</gene>